<dbReference type="GO" id="GO:0098839">
    <property type="term" value="C:postsynaptic density membrane"/>
    <property type="evidence" value="ECO:0007669"/>
    <property type="project" value="TreeGrafter"/>
</dbReference>
<name>A0A6J2YI98_SITOR</name>
<dbReference type="Proteomes" id="UP000504635">
    <property type="component" value="Unplaced"/>
</dbReference>
<dbReference type="RefSeq" id="XP_030763132.1">
    <property type="nucleotide sequence ID" value="XM_030907272.1"/>
</dbReference>
<proteinExistence type="predicted"/>
<dbReference type="InterPro" id="IPR051072">
    <property type="entry name" value="CACNG_subunit"/>
</dbReference>
<keyword evidence="4 6" id="KW-0472">Membrane</keyword>
<dbReference type="GO" id="GO:0051968">
    <property type="term" value="P:positive regulation of synaptic transmission, glutamatergic"/>
    <property type="evidence" value="ECO:0007669"/>
    <property type="project" value="TreeGrafter"/>
</dbReference>
<evidence type="ECO:0000256" key="5">
    <source>
        <dbReference type="SAM" id="MobiDB-lite"/>
    </source>
</evidence>
<evidence type="ECO:0000313" key="8">
    <source>
        <dbReference type="RefSeq" id="XP_030763132.1"/>
    </source>
</evidence>
<dbReference type="PANTHER" id="PTHR12107">
    <property type="entry name" value="VOLTAGE-DEPENDENT CALCIUM CHANNEL GAMMA SUBUNIT"/>
    <property type="match status" value="1"/>
</dbReference>
<accession>A0A6J2YI98</accession>
<evidence type="ECO:0000256" key="1">
    <source>
        <dbReference type="ARBA" id="ARBA00004141"/>
    </source>
</evidence>
<dbReference type="GeneID" id="115887775"/>
<dbReference type="GO" id="GO:0032281">
    <property type="term" value="C:AMPA glutamate receptor complex"/>
    <property type="evidence" value="ECO:0007669"/>
    <property type="project" value="TreeGrafter"/>
</dbReference>
<gene>
    <name evidence="8" type="primary">LOC115887775</name>
</gene>
<evidence type="ECO:0000256" key="6">
    <source>
        <dbReference type="SAM" id="Phobius"/>
    </source>
</evidence>
<keyword evidence="7" id="KW-1185">Reference proteome</keyword>
<dbReference type="PANTHER" id="PTHR12107:SF0">
    <property type="entry name" value="STARGAZIN (MAMMALIAN CALCIUM CHANNEL) HOMOLOG"/>
    <property type="match status" value="1"/>
</dbReference>
<feature type="region of interest" description="Disordered" evidence="5">
    <location>
        <begin position="349"/>
        <end position="374"/>
    </location>
</feature>
<dbReference type="KEGG" id="soy:115887775"/>
<evidence type="ECO:0000256" key="2">
    <source>
        <dbReference type="ARBA" id="ARBA00022692"/>
    </source>
</evidence>
<dbReference type="Pfam" id="PF13903">
    <property type="entry name" value="Claudin_2"/>
    <property type="match status" value="1"/>
</dbReference>
<dbReference type="GO" id="GO:0098943">
    <property type="term" value="P:neurotransmitter receptor transport, postsynaptic endosome to lysosome"/>
    <property type="evidence" value="ECO:0007669"/>
    <property type="project" value="TreeGrafter"/>
</dbReference>
<protein>
    <submittedName>
        <fullName evidence="8">Voltage-dependent calcium channel gamma-8 subunit-like</fullName>
    </submittedName>
</protein>
<feature type="transmembrane region" description="Helical" evidence="6">
    <location>
        <begin position="94"/>
        <end position="117"/>
    </location>
</feature>
<sequence>MELPLGYGKPGSRKSSLGQSRILLDEAGETHFYCRRIDYFAQDYSPDPQDSTLVIPYVVSKSAIFFLLASCLMLAAFVCCLLGQCVRYRGIYTFVSGLLFIFTGLLMLLGLIVYISVFKAEVGIKLRPQSQISPPLFEYQYGYSFLLYIIGLFSTKISGIGCVFLFMYRVQYHWKRKEYDELKKGNTPPSIVSLNRILEPPVSMDYPCRKHPYYYINSNSTVTFPRSPARNRYPVSPKGQSHESPCSLHRSRFHQSTPSLKDVATSFYDFPPPPTISYQFDEHYQSRVERGMPRDVTVNTMNTVSTTADVNVDELPEPFFGDYSPSVQHEFVTFDLDQPLPIRAQSIVSISSRGGGSSSRKNYESDPMRRTTPV</sequence>
<dbReference type="GO" id="GO:0019226">
    <property type="term" value="P:transmission of nerve impulse"/>
    <property type="evidence" value="ECO:0007669"/>
    <property type="project" value="TreeGrafter"/>
</dbReference>
<reference evidence="8" key="1">
    <citation type="submission" date="2025-08" db="UniProtKB">
        <authorList>
            <consortium name="RefSeq"/>
        </authorList>
    </citation>
    <scope>IDENTIFICATION</scope>
    <source>
        <tissue evidence="8">Gonads</tissue>
    </source>
</reference>
<dbReference type="Gene3D" id="1.20.140.150">
    <property type="match status" value="1"/>
</dbReference>
<dbReference type="GO" id="GO:0098970">
    <property type="term" value="P:postsynaptic neurotransmitter receptor diffusion trapping"/>
    <property type="evidence" value="ECO:0007669"/>
    <property type="project" value="TreeGrafter"/>
</dbReference>
<evidence type="ECO:0000256" key="3">
    <source>
        <dbReference type="ARBA" id="ARBA00022989"/>
    </source>
</evidence>
<comment type="subcellular location">
    <subcellularLocation>
        <location evidence="1">Membrane</location>
        <topology evidence="1">Multi-pass membrane protein</topology>
    </subcellularLocation>
</comment>
<dbReference type="OrthoDB" id="9990458at2759"/>
<organism evidence="7 8">
    <name type="scientific">Sitophilus oryzae</name>
    <name type="common">Rice weevil</name>
    <name type="synonym">Curculio oryzae</name>
    <dbReference type="NCBI Taxonomy" id="7048"/>
    <lineage>
        <taxon>Eukaryota</taxon>
        <taxon>Metazoa</taxon>
        <taxon>Ecdysozoa</taxon>
        <taxon>Arthropoda</taxon>
        <taxon>Hexapoda</taxon>
        <taxon>Insecta</taxon>
        <taxon>Pterygota</taxon>
        <taxon>Neoptera</taxon>
        <taxon>Endopterygota</taxon>
        <taxon>Coleoptera</taxon>
        <taxon>Polyphaga</taxon>
        <taxon>Cucujiformia</taxon>
        <taxon>Curculionidae</taxon>
        <taxon>Dryophthorinae</taxon>
        <taxon>Sitophilus</taxon>
    </lineage>
</organism>
<keyword evidence="2 6" id="KW-0812">Transmembrane</keyword>
<dbReference type="GO" id="GO:0005245">
    <property type="term" value="F:voltage-gated calcium channel activity"/>
    <property type="evidence" value="ECO:0007669"/>
    <property type="project" value="TreeGrafter"/>
</dbReference>
<dbReference type="GO" id="GO:0016247">
    <property type="term" value="F:channel regulator activity"/>
    <property type="evidence" value="ECO:0007669"/>
    <property type="project" value="TreeGrafter"/>
</dbReference>
<feature type="transmembrane region" description="Helical" evidence="6">
    <location>
        <begin position="63"/>
        <end position="82"/>
    </location>
</feature>
<dbReference type="InterPro" id="IPR004031">
    <property type="entry name" value="PMP22/EMP/MP20/Claudin"/>
</dbReference>
<dbReference type="AlphaFoldDB" id="A0A6J2YI98"/>
<feature type="transmembrane region" description="Helical" evidence="6">
    <location>
        <begin position="145"/>
        <end position="168"/>
    </location>
</feature>
<keyword evidence="3 6" id="KW-1133">Transmembrane helix</keyword>
<dbReference type="GO" id="GO:0099590">
    <property type="term" value="P:neurotransmitter receptor internalization"/>
    <property type="evidence" value="ECO:0007669"/>
    <property type="project" value="TreeGrafter"/>
</dbReference>
<dbReference type="InParanoid" id="A0A6J2YI98"/>
<feature type="compositionally biased region" description="Basic and acidic residues" evidence="5">
    <location>
        <begin position="361"/>
        <end position="374"/>
    </location>
</feature>
<evidence type="ECO:0000313" key="7">
    <source>
        <dbReference type="Proteomes" id="UP000504635"/>
    </source>
</evidence>
<evidence type="ECO:0000256" key="4">
    <source>
        <dbReference type="ARBA" id="ARBA00023136"/>
    </source>
</evidence>